<dbReference type="AlphaFoldDB" id="A0A2B0L9P7"/>
<accession>A0A2B0L9P7</accession>
<comment type="caution">
    <text evidence="1">The sequence shown here is derived from an EMBL/GenBank/DDBJ whole genome shotgun (WGS) entry which is preliminary data.</text>
</comment>
<evidence type="ECO:0000313" key="1">
    <source>
        <dbReference type="EMBL" id="PFK29001.1"/>
    </source>
</evidence>
<gene>
    <name evidence="1" type="ORF">COI93_23765</name>
</gene>
<name>A0A2B0L9P7_BACCE</name>
<sequence length="65" mass="7409">MEELLFNDDEKAVVDPGPLTGSTWKLVKVDQSLLNGYKVDLSDSPLYNEEMFNVFMQACKIRGRI</sequence>
<reference evidence="1 2" key="1">
    <citation type="submission" date="2017-09" db="EMBL/GenBank/DDBJ databases">
        <title>Large-scale bioinformatics analysis of Bacillus genomes uncovers conserved roles of natural products in bacterial physiology.</title>
        <authorList>
            <consortium name="Agbiome Team Llc"/>
            <person name="Bleich R.M."/>
            <person name="Grubbs K.J."/>
            <person name="Santa Maria K.C."/>
            <person name="Allen S.E."/>
            <person name="Farag S."/>
            <person name="Shank E.A."/>
            <person name="Bowers A."/>
        </authorList>
    </citation>
    <scope>NUCLEOTIDE SEQUENCE [LARGE SCALE GENOMIC DNA]</scope>
    <source>
        <strain evidence="1 2">AFS083043</strain>
    </source>
</reference>
<protein>
    <submittedName>
        <fullName evidence="1">Uncharacterized protein</fullName>
    </submittedName>
</protein>
<dbReference type="EMBL" id="NUWN01000140">
    <property type="protein sequence ID" value="PFK29001.1"/>
    <property type="molecule type" value="Genomic_DNA"/>
</dbReference>
<dbReference type="Proteomes" id="UP000242656">
    <property type="component" value="Unassembled WGS sequence"/>
</dbReference>
<proteinExistence type="predicted"/>
<evidence type="ECO:0000313" key="2">
    <source>
        <dbReference type="Proteomes" id="UP000242656"/>
    </source>
</evidence>
<organism evidence="1 2">
    <name type="scientific">Bacillus cereus</name>
    <dbReference type="NCBI Taxonomy" id="1396"/>
    <lineage>
        <taxon>Bacteria</taxon>
        <taxon>Bacillati</taxon>
        <taxon>Bacillota</taxon>
        <taxon>Bacilli</taxon>
        <taxon>Bacillales</taxon>
        <taxon>Bacillaceae</taxon>
        <taxon>Bacillus</taxon>
        <taxon>Bacillus cereus group</taxon>
    </lineage>
</organism>